<name>A0A0F9TC23_9ZZZZ</name>
<dbReference type="EMBL" id="LAZR01000361">
    <property type="protein sequence ID" value="KKN72497.1"/>
    <property type="molecule type" value="Genomic_DNA"/>
</dbReference>
<comment type="caution">
    <text evidence="2">The sequence shown here is derived from an EMBL/GenBank/DDBJ whole genome shotgun (WGS) entry which is preliminary data.</text>
</comment>
<evidence type="ECO:0000256" key="1">
    <source>
        <dbReference type="SAM" id="MobiDB-lite"/>
    </source>
</evidence>
<proteinExistence type="predicted"/>
<reference evidence="2" key="1">
    <citation type="journal article" date="2015" name="Nature">
        <title>Complex archaea that bridge the gap between prokaryotes and eukaryotes.</title>
        <authorList>
            <person name="Spang A."/>
            <person name="Saw J.H."/>
            <person name="Jorgensen S.L."/>
            <person name="Zaremba-Niedzwiedzka K."/>
            <person name="Martijn J."/>
            <person name="Lind A.E."/>
            <person name="van Eijk R."/>
            <person name="Schleper C."/>
            <person name="Guy L."/>
            <person name="Ettema T.J."/>
        </authorList>
    </citation>
    <scope>NUCLEOTIDE SEQUENCE</scope>
</reference>
<protein>
    <submittedName>
        <fullName evidence="2">Uncharacterized protein</fullName>
    </submittedName>
</protein>
<sequence length="98" mass="10829">MSNHLKQKRKDYKCLPGPTPSRNSAGGYKVTGLGGYYHGQAGRAVRSSAGRLQNPHSYSWPALPLFVRGVKIYRQMQQLAQERCRLPAGTPTTGWGMP</sequence>
<feature type="region of interest" description="Disordered" evidence="1">
    <location>
        <begin position="1"/>
        <end position="26"/>
    </location>
</feature>
<feature type="compositionally biased region" description="Basic residues" evidence="1">
    <location>
        <begin position="1"/>
        <end position="11"/>
    </location>
</feature>
<organism evidence="2">
    <name type="scientific">marine sediment metagenome</name>
    <dbReference type="NCBI Taxonomy" id="412755"/>
    <lineage>
        <taxon>unclassified sequences</taxon>
        <taxon>metagenomes</taxon>
        <taxon>ecological metagenomes</taxon>
    </lineage>
</organism>
<evidence type="ECO:0000313" key="2">
    <source>
        <dbReference type="EMBL" id="KKN72497.1"/>
    </source>
</evidence>
<dbReference type="AlphaFoldDB" id="A0A0F9TC23"/>
<gene>
    <name evidence="2" type="ORF">LCGC14_0410010</name>
</gene>
<accession>A0A0F9TC23</accession>